<accession>A0ABT8L363</accession>
<feature type="transmembrane region" description="Helical" evidence="4">
    <location>
        <begin position="30"/>
        <end position="52"/>
    </location>
</feature>
<keyword evidence="4" id="KW-0472">Membrane</keyword>
<organism evidence="5 6">
    <name type="scientific">Agaribacillus aureus</name>
    <dbReference type="NCBI Taxonomy" id="3051825"/>
    <lineage>
        <taxon>Bacteria</taxon>
        <taxon>Pseudomonadati</taxon>
        <taxon>Bacteroidota</taxon>
        <taxon>Cytophagia</taxon>
        <taxon>Cytophagales</taxon>
        <taxon>Splendidivirgaceae</taxon>
        <taxon>Agaribacillus</taxon>
    </lineage>
</organism>
<evidence type="ECO:0000256" key="3">
    <source>
        <dbReference type="ARBA" id="ARBA00023315"/>
    </source>
</evidence>
<dbReference type="PANTHER" id="PTHR23416">
    <property type="entry name" value="SIALIC ACID SYNTHASE-RELATED"/>
    <property type="match status" value="1"/>
</dbReference>
<keyword evidence="6" id="KW-1185">Reference proteome</keyword>
<dbReference type="InterPro" id="IPR001451">
    <property type="entry name" value="Hexapep"/>
</dbReference>
<dbReference type="RefSeq" id="WP_346757011.1">
    <property type="nucleotide sequence ID" value="NZ_JAUJEB010000001.1"/>
</dbReference>
<keyword evidence="3 5" id="KW-0012">Acyltransferase</keyword>
<dbReference type="InterPro" id="IPR011004">
    <property type="entry name" value="Trimer_LpxA-like_sf"/>
</dbReference>
<dbReference type="CDD" id="cd04647">
    <property type="entry name" value="LbH_MAT_like"/>
    <property type="match status" value="1"/>
</dbReference>
<evidence type="ECO:0000256" key="4">
    <source>
        <dbReference type="SAM" id="Phobius"/>
    </source>
</evidence>
<dbReference type="InterPro" id="IPR018357">
    <property type="entry name" value="Hexapep_transf_CS"/>
</dbReference>
<dbReference type="PANTHER" id="PTHR23416:SF78">
    <property type="entry name" value="LIPOPOLYSACCHARIDE BIOSYNTHESIS O-ACETYL TRANSFERASE WBBJ-RELATED"/>
    <property type="match status" value="1"/>
</dbReference>
<dbReference type="Pfam" id="PF14602">
    <property type="entry name" value="Hexapep_2"/>
    <property type="match status" value="1"/>
</dbReference>
<dbReference type="GO" id="GO:0016746">
    <property type="term" value="F:acyltransferase activity"/>
    <property type="evidence" value="ECO:0007669"/>
    <property type="project" value="UniProtKB-KW"/>
</dbReference>
<dbReference type="EMBL" id="JAUJEB010000001">
    <property type="protein sequence ID" value="MDN5211681.1"/>
    <property type="molecule type" value="Genomic_DNA"/>
</dbReference>
<evidence type="ECO:0000313" key="6">
    <source>
        <dbReference type="Proteomes" id="UP001172083"/>
    </source>
</evidence>
<keyword evidence="2" id="KW-0677">Repeat</keyword>
<evidence type="ECO:0000256" key="1">
    <source>
        <dbReference type="ARBA" id="ARBA00022679"/>
    </source>
</evidence>
<dbReference type="EC" id="2.3.1.-" evidence="5"/>
<dbReference type="PROSITE" id="PS00101">
    <property type="entry name" value="HEXAPEP_TRANSFERASES"/>
    <property type="match status" value="1"/>
</dbReference>
<gene>
    <name evidence="5" type="ORF">QQ020_06455</name>
</gene>
<dbReference type="Proteomes" id="UP001172083">
    <property type="component" value="Unassembled WGS sequence"/>
</dbReference>
<keyword evidence="4" id="KW-1133">Transmembrane helix</keyword>
<evidence type="ECO:0000256" key="2">
    <source>
        <dbReference type="ARBA" id="ARBA00022737"/>
    </source>
</evidence>
<keyword evidence="4" id="KW-0812">Transmembrane</keyword>
<name>A0ABT8L363_9BACT</name>
<sequence>MALTTTIRNRVIGKYQSLKVEYKQSSSIRILWLFLAQFVRGIWQLFLARIYLSGCNKVGKLVSVNGKPLIKNKGVIHLDNEVRVWSNINRAKIFVDRGATLTVGKNSRINGVHISASNRVVIGQNVRMAPYTIIMDSDYHDINNHFSDGVNLPIIIEDNVWLALRSTVLKGVTIGEGAVVAAGALVTKDVPPYTVVAGVPAKVIKKLEKHPSTLN</sequence>
<dbReference type="SUPFAM" id="SSF51161">
    <property type="entry name" value="Trimeric LpxA-like enzymes"/>
    <property type="match status" value="1"/>
</dbReference>
<keyword evidence="1 5" id="KW-0808">Transferase</keyword>
<proteinExistence type="predicted"/>
<dbReference type="Gene3D" id="2.160.10.10">
    <property type="entry name" value="Hexapeptide repeat proteins"/>
    <property type="match status" value="1"/>
</dbReference>
<dbReference type="InterPro" id="IPR051159">
    <property type="entry name" value="Hexapeptide_acetyltransf"/>
</dbReference>
<protein>
    <submittedName>
        <fullName evidence="5">Acyltransferase</fullName>
        <ecNumber evidence="5">2.3.1.-</ecNumber>
    </submittedName>
</protein>
<comment type="caution">
    <text evidence="5">The sequence shown here is derived from an EMBL/GenBank/DDBJ whole genome shotgun (WGS) entry which is preliminary data.</text>
</comment>
<reference evidence="5" key="1">
    <citation type="submission" date="2023-06" db="EMBL/GenBank/DDBJ databases">
        <title>Genomic of Agaribacillus aureum.</title>
        <authorList>
            <person name="Wang G."/>
        </authorList>
    </citation>
    <scope>NUCLEOTIDE SEQUENCE</scope>
    <source>
        <strain evidence="5">BMA12</strain>
    </source>
</reference>
<evidence type="ECO:0000313" key="5">
    <source>
        <dbReference type="EMBL" id="MDN5211681.1"/>
    </source>
</evidence>